<dbReference type="PANTHER" id="PTHR21512">
    <property type="entry name" value="TRAFFICKING PROTEIN PARTICLE COMPLEX SUBUNIT 9"/>
    <property type="match status" value="1"/>
</dbReference>
<dbReference type="Pfam" id="PF26254">
    <property type="entry name" value="Ig_TRAPPC9-Trs120_1st"/>
    <property type="match status" value="1"/>
</dbReference>
<dbReference type="PANTHER" id="PTHR21512:SF5">
    <property type="entry name" value="TRAFFICKING PROTEIN PARTICLE COMPLEX SUBUNIT 9"/>
    <property type="match status" value="1"/>
</dbReference>
<dbReference type="InterPro" id="IPR013935">
    <property type="entry name" value="Trs120_TRAPPC9"/>
</dbReference>
<dbReference type="GO" id="GO:0005802">
    <property type="term" value="C:trans-Golgi network"/>
    <property type="evidence" value="ECO:0007669"/>
    <property type="project" value="TreeGrafter"/>
</dbReference>
<dbReference type="Proteomes" id="UP001208570">
    <property type="component" value="Unassembled WGS sequence"/>
</dbReference>
<evidence type="ECO:0000313" key="4">
    <source>
        <dbReference type="EMBL" id="KAK2165162.1"/>
    </source>
</evidence>
<feature type="region of interest" description="Disordered" evidence="1">
    <location>
        <begin position="715"/>
        <end position="737"/>
    </location>
</feature>
<dbReference type="InterPro" id="IPR058565">
    <property type="entry name" value="Ig_TRAPPC9_Trs120_1st"/>
</dbReference>
<dbReference type="EMBL" id="JAODUP010000054">
    <property type="protein sequence ID" value="KAK2165162.1"/>
    <property type="molecule type" value="Genomic_DNA"/>
</dbReference>
<evidence type="ECO:0000256" key="1">
    <source>
        <dbReference type="SAM" id="MobiDB-lite"/>
    </source>
</evidence>
<evidence type="ECO:0008006" key="6">
    <source>
        <dbReference type="Google" id="ProtNLM"/>
    </source>
</evidence>
<dbReference type="Pfam" id="PF26283">
    <property type="entry name" value="Ig_TRAPPC9-Trs120_4th"/>
    <property type="match status" value="1"/>
</dbReference>
<name>A0AAD9K5Q2_9ANNE</name>
<evidence type="ECO:0000259" key="2">
    <source>
        <dbReference type="Pfam" id="PF26254"/>
    </source>
</evidence>
<comment type="caution">
    <text evidence="4">The sequence shown here is derived from an EMBL/GenBank/DDBJ whole genome shotgun (WGS) entry which is preliminary data.</text>
</comment>
<evidence type="ECO:0000313" key="5">
    <source>
        <dbReference type="Proteomes" id="UP001208570"/>
    </source>
</evidence>
<protein>
    <recommendedName>
        <fullName evidence="6">Trafficking protein particle complex subunit 9</fullName>
    </recommendedName>
</protein>
<proteinExistence type="predicted"/>
<dbReference type="AlphaFoldDB" id="A0AAD9K5Q2"/>
<feature type="domain" description="Trs120/TRAPPC9 first Ig-like" evidence="2">
    <location>
        <begin position="217"/>
        <end position="308"/>
    </location>
</feature>
<sequence length="755" mass="84143">MKIKTLKLTTTLHFAISFLQKHLAAADFLQNIVYINLQLTDAEKAGMRRKGALFKRLAGMQCVTNSNPKPAWQKCYYLLLEALDGYKLTLDAKDRPKGYTYGWPLVQMRVLHEMIYSARKMGNPAIAIRHLCYLLHAMFPYLQRSERQELASVLESYTIRCEAPAQCLTLENGTVLPPVPFLHFPLVKSFKFSEPAPHLRPVRLKSVESLIDSDMSGGNLFIYSPLQQRNKSKTKSEIICVQDDSCDCLLQLYNPLPFELKITYLNVLTEGCQCEFLPQSLSLPAEYGPYQVKVSGRIQQSGRLIITEGDEIVVKVTPPLPTLQLSTTLPKDASFSSQENSDSVLIKKLCECSLQMVNISNLDVENMILTMEARQNIDLLRNVIVWNDANMTSQLPLQANSQASLTLYINTSSDLLSLPELSYSTDSMIRSKQSTQDFDDSSSSKVFECLLKLQYSGGQGLTEEYCRQCAVAMTIEIQPSVIVKSWNVLPSQSAFHCHLILELENVTAHTMEILTGDTCVLSIGSGQCKRCAVQIARYETNLDNSPSCGGDNLQSSYTDTSPSCDVYEQQALMDHPSEDKEGHLSLGKLSFTPDQIALLQVSALKWDLSLKDNKAGSVCNHPVCGEICTVSWTLCNQSDHQYHDLRVTLCITQHHLKGIQYMEVLSTQVVVMGTSSTCFNILPPGGFGSHQCSVIFLQPGIYNIRVTCQAHYRDGSNLNPPQKDGKIPDDPVTYHSPTLSVTVTDPSIIPSEADR</sequence>
<organism evidence="4 5">
    <name type="scientific">Paralvinella palmiformis</name>
    <dbReference type="NCBI Taxonomy" id="53620"/>
    <lineage>
        <taxon>Eukaryota</taxon>
        <taxon>Metazoa</taxon>
        <taxon>Spiralia</taxon>
        <taxon>Lophotrochozoa</taxon>
        <taxon>Annelida</taxon>
        <taxon>Polychaeta</taxon>
        <taxon>Sedentaria</taxon>
        <taxon>Canalipalpata</taxon>
        <taxon>Terebellida</taxon>
        <taxon>Terebelliformia</taxon>
        <taxon>Alvinellidae</taxon>
        <taxon>Paralvinella</taxon>
    </lineage>
</organism>
<evidence type="ECO:0000259" key="3">
    <source>
        <dbReference type="Pfam" id="PF26283"/>
    </source>
</evidence>
<gene>
    <name evidence="4" type="ORF">LSH36_54g09009</name>
</gene>
<keyword evidence="5" id="KW-1185">Reference proteome</keyword>
<feature type="domain" description="Trs120/TRAPPC9 fourth Ig-like" evidence="3">
    <location>
        <begin position="606"/>
        <end position="708"/>
    </location>
</feature>
<accession>A0AAD9K5Q2</accession>
<dbReference type="InterPro" id="IPR058568">
    <property type="entry name" value="Ig_TRAPPC9_Trs120_4th"/>
</dbReference>
<reference evidence="4" key="1">
    <citation type="journal article" date="2023" name="Mol. Biol. Evol.">
        <title>Third-Generation Sequencing Reveals the Adaptive Role of the Epigenome in Three Deep-Sea Polychaetes.</title>
        <authorList>
            <person name="Perez M."/>
            <person name="Aroh O."/>
            <person name="Sun Y."/>
            <person name="Lan Y."/>
            <person name="Juniper S.K."/>
            <person name="Young C.R."/>
            <person name="Angers B."/>
            <person name="Qian P.Y."/>
        </authorList>
    </citation>
    <scope>NUCLEOTIDE SEQUENCE</scope>
    <source>
        <strain evidence="4">P08H-3</strain>
    </source>
</reference>